<dbReference type="PANTHER" id="PTHR39075:SF1">
    <property type="entry name" value="FI19908P1"/>
    <property type="match status" value="1"/>
</dbReference>
<evidence type="ECO:0000313" key="3">
    <source>
        <dbReference type="Proteomes" id="UP001321473"/>
    </source>
</evidence>
<feature type="region of interest" description="Disordered" evidence="1">
    <location>
        <begin position="57"/>
        <end position="83"/>
    </location>
</feature>
<protein>
    <submittedName>
        <fullName evidence="2">Uncharacterized protein</fullName>
    </submittedName>
</protein>
<reference evidence="2 3" key="1">
    <citation type="journal article" date="2023" name="Arcadia Sci">
        <title>De novo assembly of a long-read Amblyomma americanum tick genome.</title>
        <authorList>
            <person name="Chou S."/>
            <person name="Poskanzer K.E."/>
            <person name="Rollins M."/>
            <person name="Thuy-Boun P.S."/>
        </authorList>
    </citation>
    <scope>NUCLEOTIDE SEQUENCE [LARGE SCALE GENOMIC DNA]</scope>
    <source>
        <strain evidence="2">F_SG_1</strain>
        <tissue evidence="2">Salivary glands</tissue>
    </source>
</reference>
<dbReference type="EMBL" id="JARKHS020020747">
    <property type="protein sequence ID" value="KAK8770664.1"/>
    <property type="molecule type" value="Genomic_DNA"/>
</dbReference>
<dbReference type="GO" id="GO:0005615">
    <property type="term" value="C:extracellular space"/>
    <property type="evidence" value="ECO:0007669"/>
    <property type="project" value="TreeGrafter"/>
</dbReference>
<comment type="caution">
    <text evidence="2">The sequence shown here is derived from an EMBL/GenBank/DDBJ whole genome shotgun (WGS) entry which is preliminary data.</text>
</comment>
<proteinExistence type="predicted"/>
<evidence type="ECO:0000313" key="2">
    <source>
        <dbReference type="EMBL" id="KAK8770664.1"/>
    </source>
</evidence>
<name>A0AAQ4E7L0_AMBAM</name>
<organism evidence="2 3">
    <name type="scientific">Amblyomma americanum</name>
    <name type="common">Lone star tick</name>
    <dbReference type="NCBI Taxonomy" id="6943"/>
    <lineage>
        <taxon>Eukaryota</taxon>
        <taxon>Metazoa</taxon>
        <taxon>Ecdysozoa</taxon>
        <taxon>Arthropoda</taxon>
        <taxon>Chelicerata</taxon>
        <taxon>Arachnida</taxon>
        <taxon>Acari</taxon>
        <taxon>Parasitiformes</taxon>
        <taxon>Ixodida</taxon>
        <taxon>Ixodoidea</taxon>
        <taxon>Ixodidae</taxon>
        <taxon>Amblyomminae</taxon>
        <taxon>Amblyomma</taxon>
    </lineage>
</organism>
<dbReference type="AlphaFoldDB" id="A0AAQ4E7L0"/>
<gene>
    <name evidence="2" type="ORF">V5799_012876</name>
</gene>
<accession>A0AAQ4E7L0</accession>
<feature type="compositionally biased region" description="Basic and acidic residues" evidence="1">
    <location>
        <begin position="67"/>
        <end position="79"/>
    </location>
</feature>
<dbReference type="Proteomes" id="UP001321473">
    <property type="component" value="Unassembled WGS sequence"/>
</dbReference>
<sequence>MQTIFNKDFILRSRSFNADYNALRQSILLSICCCQTLNNLLEPEGFQDLIFPFGLHGGTEEGEELDREPSVEPDDRSDFEPLEGTGYYDYDSEFFQDMRYAMLPQPPPPRGAYGYERDDEGFGGLYADDDPDDWPPHGLRTEGRGDVALEQNPWEGLQGPYYGPMVSSYGTVSVFLRQNVRVDISVDRAVRVVNFAMHCTAAFSSSGTRCCACHPCGRVLQEGSDVHMSTGNRLGKISSRGITFTALNHGLVYLVDASGTKSTTERFHDLGYDLPLSMLNIEVEPDMDSFNECFEIVSQARRRTTRNGDEIWNLGGVRIKQTPWGDVQVSRDSGRRVIWTSPTAGSVSVTTPLVKIALSSDPRKFFFVRTGAKRICANSDGFIVRNGSQRAGFDRRGRLTLP</sequence>
<dbReference type="PANTHER" id="PTHR39075">
    <property type="entry name" value="FI19908P1"/>
    <property type="match status" value="1"/>
</dbReference>
<keyword evidence="3" id="KW-1185">Reference proteome</keyword>
<evidence type="ECO:0000256" key="1">
    <source>
        <dbReference type="SAM" id="MobiDB-lite"/>
    </source>
</evidence>